<accession>A0A0F9G9W1</accession>
<dbReference type="EMBL" id="LAZR01020900">
    <property type="protein sequence ID" value="KKL87201.1"/>
    <property type="molecule type" value="Genomic_DNA"/>
</dbReference>
<keyword evidence="1" id="KW-0812">Transmembrane</keyword>
<sequence>MLGAAGGAPVLLRDIRERLRTRKKGLPLRQARSIAVCLAVVFVGLACRKATPRRLARA</sequence>
<keyword evidence="1" id="KW-1133">Transmembrane helix</keyword>
<feature type="transmembrane region" description="Helical" evidence="1">
    <location>
        <begin position="30"/>
        <end position="47"/>
    </location>
</feature>
<keyword evidence="1" id="KW-0472">Membrane</keyword>
<name>A0A0F9G9W1_9ZZZZ</name>
<protein>
    <submittedName>
        <fullName evidence="2">Uncharacterized protein</fullName>
    </submittedName>
</protein>
<feature type="non-terminal residue" evidence="2">
    <location>
        <position position="58"/>
    </location>
</feature>
<organism evidence="2">
    <name type="scientific">marine sediment metagenome</name>
    <dbReference type="NCBI Taxonomy" id="412755"/>
    <lineage>
        <taxon>unclassified sequences</taxon>
        <taxon>metagenomes</taxon>
        <taxon>ecological metagenomes</taxon>
    </lineage>
</organism>
<dbReference type="AlphaFoldDB" id="A0A0F9G9W1"/>
<evidence type="ECO:0000256" key="1">
    <source>
        <dbReference type="SAM" id="Phobius"/>
    </source>
</evidence>
<gene>
    <name evidence="2" type="ORF">LCGC14_1937060</name>
</gene>
<comment type="caution">
    <text evidence="2">The sequence shown here is derived from an EMBL/GenBank/DDBJ whole genome shotgun (WGS) entry which is preliminary data.</text>
</comment>
<evidence type="ECO:0000313" key="2">
    <source>
        <dbReference type="EMBL" id="KKL87201.1"/>
    </source>
</evidence>
<reference evidence="2" key="1">
    <citation type="journal article" date="2015" name="Nature">
        <title>Complex archaea that bridge the gap between prokaryotes and eukaryotes.</title>
        <authorList>
            <person name="Spang A."/>
            <person name="Saw J.H."/>
            <person name="Jorgensen S.L."/>
            <person name="Zaremba-Niedzwiedzka K."/>
            <person name="Martijn J."/>
            <person name="Lind A.E."/>
            <person name="van Eijk R."/>
            <person name="Schleper C."/>
            <person name="Guy L."/>
            <person name="Ettema T.J."/>
        </authorList>
    </citation>
    <scope>NUCLEOTIDE SEQUENCE</scope>
</reference>
<proteinExistence type="predicted"/>